<reference evidence="1 2" key="1">
    <citation type="submission" date="2023-06" db="EMBL/GenBank/DDBJ databases">
        <authorList>
            <person name="Feng G."/>
            <person name="Li J."/>
            <person name="Zhu H."/>
        </authorList>
    </citation>
    <scope>NUCLEOTIDE SEQUENCE [LARGE SCALE GENOMIC DNA]</scope>
    <source>
        <strain evidence="1 2">RHCKG23</strain>
    </source>
</reference>
<dbReference type="Proteomes" id="UP001237823">
    <property type="component" value="Unassembled WGS sequence"/>
</dbReference>
<evidence type="ECO:0000313" key="2">
    <source>
        <dbReference type="Proteomes" id="UP001237823"/>
    </source>
</evidence>
<dbReference type="EMBL" id="JAUCML010000007">
    <property type="protein sequence ID" value="MDM7885736.1"/>
    <property type="molecule type" value="Genomic_DNA"/>
</dbReference>
<proteinExistence type="predicted"/>
<organism evidence="1 2">
    <name type="scientific">Curtobacterium citri</name>
    <dbReference type="NCBI Taxonomy" id="3055139"/>
    <lineage>
        <taxon>Bacteria</taxon>
        <taxon>Bacillati</taxon>
        <taxon>Actinomycetota</taxon>
        <taxon>Actinomycetes</taxon>
        <taxon>Micrococcales</taxon>
        <taxon>Microbacteriaceae</taxon>
        <taxon>Curtobacterium</taxon>
    </lineage>
</organism>
<dbReference type="RefSeq" id="WP_284445386.1">
    <property type="nucleotide sequence ID" value="NZ_JAUCML010000007.1"/>
</dbReference>
<accession>A0ABT7T853</accession>
<evidence type="ECO:0000313" key="1">
    <source>
        <dbReference type="EMBL" id="MDM7885736.1"/>
    </source>
</evidence>
<comment type="caution">
    <text evidence="1">The sequence shown here is derived from an EMBL/GenBank/DDBJ whole genome shotgun (WGS) entry which is preliminary data.</text>
</comment>
<name>A0ABT7T853_9MICO</name>
<protein>
    <submittedName>
        <fullName evidence="1">Uncharacterized protein</fullName>
    </submittedName>
</protein>
<gene>
    <name evidence="1" type="ORF">QUG92_11530</name>
</gene>
<keyword evidence="2" id="KW-1185">Reference proteome</keyword>
<sequence>MEPQTVDTVPLFIARSAGATEYVVRVDERRGTVHLDSADS</sequence>